<accession>A0A5B7CX27</accession>
<comment type="caution">
    <text evidence="1">The sequence shown here is derived from an EMBL/GenBank/DDBJ whole genome shotgun (WGS) entry which is preliminary data.</text>
</comment>
<name>A0A5B7CX27_PORTR</name>
<proteinExistence type="predicted"/>
<evidence type="ECO:0000313" key="2">
    <source>
        <dbReference type="Proteomes" id="UP000324222"/>
    </source>
</evidence>
<protein>
    <submittedName>
        <fullName evidence="1">Uncharacterized protein</fullName>
    </submittedName>
</protein>
<dbReference type="AlphaFoldDB" id="A0A5B7CX27"/>
<reference evidence="1 2" key="1">
    <citation type="submission" date="2019-05" db="EMBL/GenBank/DDBJ databases">
        <title>Another draft genome of Portunus trituberculatus and its Hox gene families provides insights of decapod evolution.</title>
        <authorList>
            <person name="Jeong J.-H."/>
            <person name="Song I."/>
            <person name="Kim S."/>
            <person name="Choi T."/>
            <person name="Kim D."/>
            <person name="Ryu S."/>
            <person name="Kim W."/>
        </authorList>
    </citation>
    <scope>NUCLEOTIDE SEQUENCE [LARGE SCALE GENOMIC DNA]</scope>
    <source>
        <tissue evidence="1">Muscle</tissue>
    </source>
</reference>
<evidence type="ECO:0000313" key="1">
    <source>
        <dbReference type="EMBL" id="MPC13401.1"/>
    </source>
</evidence>
<organism evidence="1 2">
    <name type="scientific">Portunus trituberculatus</name>
    <name type="common">Swimming crab</name>
    <name type="synonym">Neptunus trituberculatus</name>
    <dbReference type="NCBI Taxonomy" id="210409"/>
    <lineage>
        <taxon>Eukaryota</taxon>
        <taxon>Metazoa</taxon>
        <taxon>Ecdysozoa</taxon>
        <taxon>Arthropoda</taxon>
        <taxon>Crustacea</taxon>
        <taxon>Multicrustacea</taxon>
        <taxon>Malacostraca</taxon>
        <taxon>Eumalacostraca</taxon>
        <taxon>Eucarida</taxon>
        <taxon>Decapoda</taxon>
        <taxon>Pleocyemata</taxon>
        <taxon>Brachyura</taxon>
        <taxon>Eubrachyura</taxon>
        <taxon>Portunoidea</taxon>
        <taxon>Portunidae</taxon>
        <taxon>Portuninae</taxon>
        <taxon>Portunus</taxon>
    </lineage>
</organism>
<dbReference type="EMBL" id="VSRR010000278">
    <property type="protein sequence ID" value="MPC13401.1"/>
    <property type="molecule type" value="Genomic_DNA"/>
</dbReference>
<sequence>MGSSVCLRRAARGDFETEPRITCGSTLKARPGFGDSADYWKGGKHTLTHCNAMEGAGWRGIVASEEEEEKEEKEK</sequence>
<gene>
    <name evidence="1" type="ORF">E2C01_006134</name>
</gene>
<keyword evidence="2" id="KW-1185">Reference proteome</keyword>
<dbReference type="Proteomes" id="UP000324222">
    <property type="component" value="Unassembled WGS sequence"/>
</dbReference>